<evidence type="ECO:0000256" key="2">
    <source>
        <dbReference type="ARBA" id="ARBA00022729"/>
    </source>
</evidence>
<evidence type="ECO:0000313" key="4">
    <source>
        <dbReference type="EMBL" id="ACL00838.1"/>
    </source>
</evidence>
<organism evidence="4">
    <name type="scientific">Stephos longipes</name>
    <dbReference type="NCBI Taxonomy" id="201679"/>
    <lineage>
        <taxon>Eukaryota</taxon>
        <taxon>Metazoa</taxon>
        <taxon>Ecdysozoa</taxon>
        <taxon>Arthropoda</taxon>
        <taxon>Crustacea</taxon>
        <taxon>Multicrustacea</taxon>
        <taxon>Hexanauplia</taxon>
        <taxon>Copepoda</taxon>
        <taxon>Calanoida</taxon>
        <taxon>Stephidae</taxon>
        <taxon>Stephos</taxon>
    </lineage>
</organism>
<dbReference type="InterPro" id="IPR021884">
    <property type="entry name" value="Ice-bd_prot"/>
</dbReference>
<keyword evidence="2 3" id="KW-0732">Signal</keyword>
<dbReference type="SMR" id="B8Y5Y7"/>
<protein>
    <submittedName>
        <fullName evidence="4">Antifreeze protein b</fullName>
    </submittedName>
</protein>
<reference evidence="4" key="1">
    <citation type="journal article" date="2010" name="Polar Biol.">
        <title>Acquisition of freeze protection in a sea-ice crustacean through horizontal gene transfer?</title>
        <authorList>
            <person name="Kiko R."/>
        </authorList>
    </citation>
    <scope>NUCLEOTIDE SEQUENCE</scope>
</reference>
<name>B8Y5Y7_9MAXI</name>
<evidence type="ECO:0000256" key="3">
    <source>
        <dbReference type="SAM" id="SignalP"/>
    </source>
</evidence>
<dbReference type="Pfam" id="PF11999">
    <property type="entry name" value="Ice_binding"/>
    <property type="match status" value="1"/>
</dbReference>
<comment type="similarity">
    <text evidence="1">Belongs to the ice-binding protein family.</text>
</comment>
<gene>
    <name evidence="4" type="primary">AFPb</name>
</gene>
<accession>B8Y5Y7</accession>
<feature type="signal peptide" evidence="3">
    <location>
        <begin position="1"/>
        <end position="24"/>
    </location>
</feature>
<feature type="chain" id="PRO_5002879118" evidence="3">
    <location>
        <begin position="25"/>
        <end position="259"/>
    </location>
</feature>
<proteinExistence type="evidence at transcript level"/>
<sequence>MSFTRNHQTALLLATAMVLGVTMADGPSRVNLLKAGKFALLTKTGVTTTGITKVKGDMGTSPIARAALTGFSLVADSTNEFSGSPLVTGNVYASNDAVPTPQLLTDAVLDMQAAYTDAAGRPDPDHLNFGAGSIEGETLLPGLYKWDAGVSFTDGVTFNGSSTDIWILQIGAGLNVGSGAKVKLAGGAKVKNIFWQIVGPAVLGTGSHVQGVFLCKTNMVFQTGSSLKGAVLAQTAVTLDSARITKRSFCDITVGCETS</sequence>
<dbReference type="AlphaFoldDB" id="B8Y5Y7"/>
<evidence type="ECO:0000256" key="1">
    <source>
        <dbReference type="ARBA" id="ARBA00005445"/>
    </source>
</evidence>
<dbReference type="EMBL" id="FJ483936">
    <property type="protein sequence ID" value="ACL00838.1"/>
    <property type="molecule type" value="mRNA"/>
</dbReference>